<comment type="caution">
    <text evidence="2">The sequence shown here is derived from an EMBL/GenBank/DDBJ whole genome shotgun (WGS) entry which is preliminary data.</text>
</comment>
<dbReference type="RefSeq" id="WP_349240338.1">
    <property type="nucleotide sequence ID" value="NZ_JAVTTO010000001.1"/>
</dbReference>
<name>A0ABU3LBI0_9FLAO</name>
<dbReference type="InterPro" id="IPR051781">
    <property type="entry name" value="Metallo-dep_Hydrolase"/>
</dbReference>
<dbReference type="InterPro" id="IPR032466">
    <property type="entry name" value="Metal_Hydrolase"/>
</dbReference>
<protein>
    <submittedName>
        <fullName evidence="2">Amidohydrolase family protein</fullName>
    </submittedName>
</protein>
<dbReference type="PROSITE" id="PS51257">
    <property type="entry name" value="PROKAR_LIPOPROTEIN"/>
    <property type="match status" value="1"/>
</dbReference>
<evidence type="ECO:0000259" key="1">
    <source>
        <dbReference type="Pfam" id="PF01979"/>
    </source>
</evidence>
<accession>A0ABU3LBI0</accession>
<dbReference type="PANTHER" id="PTHR43135:SF3">
    <property type="entry name" value="ALPHA-D-RIBOSE 1-METHYLPHOSPHONATE 5-TRIPHOSPHATE DIPHOSPHATASE"/>
    <property type="match status" value="1"/>
</dbReference>
<feature type="domain" description="Amidohydrolase-related" evidence="1">
    <location>
        <begin position="79"/>
        <end position="406"/>
    </location>
</feature>
<sequence>MKHLFKTVIAALTCIIITSCKNSDEQSILLKDPTIIDVSNGQLYTNSILIENGVIKEMGDYNELAKKTATQVVDCTGKYVIPGLFDMHMHLVEKENSIPELHRLLKSGITGIRDMGGIADTVAQAKKMIRNGDLLGPDIYFAGYTLDGTQTNDPFHLKVHDTTDIKKLVSNLEAIGIDFLKVHNYFPTHKLVELKKAGNEIGIKIAGHIPVGIGLFELDSVGIKCIEHINSLISSIVLKKANGVNNLNEGLHALDSTYISKLSTYFKKNGIALTPTLYAMNDMYANLEGEAARAKGLRMMRVFNNIIRWMAHNEVLLLAGTDRGILNDNNIYELQDELGILVASGLSPLQALKTATINPAKFLNIDTAYGSVEIGKKANLIILNSNPLLDISHTKDIHTVLKEGKLFRDS</sequence>
<dbReference type="Gene3D" id="2.30.40.10">
    <property type="entry name" value="Urease, subunit C, domain 1"/>
    <property type="match status" value="1"/>
</dbReference>
<dbReference type="PANTHER" id="PTHR43135">
    <property type="entry name" value="ALPHA-D-RIBOSE 1-METHYLPHOSPHONATE 5-TRIPHOSPHATE DIPHOSPHATASE"/>
    <property type="match status" value="1"/>
</dbReference>
<dbReference type="Pfam" id="PF01979">
    <property type="entry name" value="Amidohydro_1"/>
    <property type="match status" value="1"/>
</dbReference>
<dbReference type="SUPFAM" id="SSF51338">
    <property type="entry name" value="Composite domain of metallo-dependent hydrolases"/>
    <property type="match status" value="1"/>
</dbReference>
<dbReference type="Gene3D" id="3.40.50.10910">
    <property type="entry name" value="Amidohydrolase"/>
    <property type="match status" value="1"/>
</dbReference>
<keyword evidence="3" id="KW-1185">Reference proteome</keyword>
<dbReference type="Gene3D" id="1.20.58.520">
    <property type="entry name" value="Amidohydrolase"/>
    <property type="match status" value="1"/>
</dbReference>
<evidence type="ECO:0000313" key="3">
    <source>
        <dbReference type="Proteomes" id="UP001257277"/>
    </source>
</evidence>
<proteinExistence type="predicted"/>
<organism evidence="2 3">
    <name type="scientific">Asprobacillus argus</name>
    <dbReference type="NCBI Taxonomy" id="3076534"/>
    <lineage>
        <taxon>Bacteria</taxon>
        <taxon>Pseudomonadati</taxon>
        <taxon>Bacteroidota</taxon>
        <taxon>Flavobacteriia</taxon>
        <taxon>Flavobacteriales</taxon>
        <taxon>Flavobacteriaceae</taxon>
        <taxon>Asprobacillus</taxon>
    </lineage>
</organism>
<dbReference type="SUPFAM" id="SSF51556">
    <property type="entry name" value="Metallo-dependent hydrolases"/>
    <property type="match status" value="1"/>
</dbReference>
<evidence type="ECO:0000313" key="2">
    <source>
        <dbReference type="EMBL" id="MDT7831085.1"/>
    </source>
</evidence>
<gene>
    <name evidence="2" type="ORF">RQM59_01770</name>
</gene>
<dbReference type="Gene3D" id="3.30.110.90">
    <property type="entry name" value="Amidohydrolase"/>
    <property type="match status" value="1"/>
</dbReference>
<dbReference type="InterPro" id="IPR006680">
    <property type="entry name" value="Amidohydro-rel"/>
</dbReference>
<dbReference type="Proteomes" id="UP001257277">
    <property type="component" value="Unassembled WGS sequence"/>
</dbReference>
<reference evidence="2 3" key="1">
    <citation type="submission" date="2023-09" db="EMBL/GenBank/DDBJ databases">
        <title>Novel taxa isolated from Blanes Bay.</title>
        <authorList>
            <person name="Rey-Velasco X."/>
            <person name="Lucena T."/>
        </authorList>
    </citation>
    <scope>NUCLEOTIDE SEQUENCE [LARGE SCALE GENOMIC DNA]</scope>
    <source>
        <strain evidence="2 3">S356</strain>
    </source>
</reference>
<dbReference type="EMBL" id="JAVTTO010000001">
    <property type="protein sequence ID" value="MDT7831085.1"/>
    <property type="molecule type" value="Genomic_DNA"/>
</dbReference>
<dbReference type="InterPro" id="IPR011059">
    <property type="entry name" value="Metal-dep_hydrolase_composite"/>
</dbReference>